<dbReference type="Proteomes" id="UP001055811">
    <property type="component" value="Linkage Group LG01"/>
</dbReference>
<evidence type="ECO:0000313" key="2">
    <source>
        <dbReference type="Proteomes" id="UP001055811"/>
    </source>
</evidence>
<name>A0ACB9H2E5_CICIN</name>
<dbReference type="EMBL" id="CM042009">
    <property type="protein sequence ID" value="KAI3789496.1"/>
    <property type="molecule type" value="Genomic_DNA"/>
</dbReference>
<protein>
    <submittedName>
        <fullName evidence="1">Uncharacterized protein</fullName>
    </submittedName>
</protein>
<proteinExistence type="predicted"/>
<keyword evidence="2" id="KW-1185">Reference proteome</keyword>
<evidence type="ECO:0000313" key="1">
    <source>
        <dbReference type="EMBL" id="KAI3789496.1"/>
    </source>
</evidence>
<organism evidence="1 2">
    <name type="scientific">Cichorium intybus</name>
    <name type="common">Chicory</name>
    <dbReference type="NCBI Taxonomy" id="13427"/>
    <lineage>
        <taxon>Eukaryota</taxon>
        <taxon>Viridiplantae</taxon>
        <taxon>Streptophyta</taxon>
        <taxon>Embryophyta</taxon>
        <taxon>Tracheophyta</taxon>
        <taxon>Spermatophyta</taxon>
        <taxon>Magnoliopsida</taxon>
        <taxon>eudicotyledons</taxon>
        <taxon>Gunneridae</taxon>
        <taxon>Pentapetalae</taxon>
        <taxon>asterids</taxon>
        <taxon>campanulids</taxon>
        <taxon>Asterales</taxon>
        <taxon>Asteraceae</taxon>
        <taxon>Cichorioideae</taxon>
        <taxon>Cichorieae</taxon>
        <taxon>Cichoriinae</taxon>
        <taxon>Cichorium</taxon>
    </lineage>
</organism>
<accession>A0ACB9H2E5</accession>
<reference evidence="2" key="1">
    <citation type="journal article" date="2022" name="Mol. Ecol. Resour.">
        <title>The genomes of chicory, endive, great burdock and yacon provide insights into Asteraceae palaeo-polyploidization history and plant inulin production.</title>
        <authorList>
            <person name="Fan W."/>
            <person name="Wang S."/>
            <person name="Wang H."/>
            <person name="Wang A."/>
            <person name="Jiang F."/>
            <person name="Liu H."/>
            <person name="Zhao H."/>
            <person name="Xu D."/>
            <person name="Zhang Y."/>
        </authorList>
    </citation>
    <scope>NUCLEOTIDE SEQUENCE [LARGE SCALE GENOMIC DNA]</scope>
    <source>
        <strain evidence="2">cv. Punajuju</strain>
    </source>
</reference>
<reference evidence="1 2" key="2">
    <citation type="journal article" date="2022" name="Mol. Ecol. Resour.">
        <title>The genomes of chicory, endive, great burdock and yacon provide insights into Asteraceae paleo-polyploidization history and plant inulin production.</title>
        <authorList>
            <person name="Fan W."/>
            <person name="Wang S."/>
            <person name="Wang H."/>
            <person name="Wang A."/>
            <person name="Jiang F."/>
            <person name="Liu H."/>
            <person name="Zhao H."/>
            <person name="Xu D."/>
            <person name="Zhang Y."/>
        </authorList>
    </citation>
    <scope>NUCLEOTIDE SEQUENCE [LARGE SCALE GENOMIC DNA]</scope>
    <source>
        <strain evidence="2">cv. Punajuju</strain>
        <tissue evidence="1">Leaves</tissue>
    </source>
</reference>
<comment type="caution">
    <text evidence="1">The sequence shown here is derived from an EMBL/GenBank/DDBJ whole genome shotgun (WGS) entry which is preliminary data.</text>
</comment>
<gene>
    <name evidence="1" type="ORF">L2E82_02293</name>
</gene>
<sequence length="278" mass="30845">MKIQCDMCEKKEAAVYCTADEASLCHGCDRRVHHANKLASKHPRFSLHSSSDQPPRCDICQEKRAFLFCKEDRAILCRECDILIHRANELTKYHNRFLLAGVKLSDSSSCYDNSSDQALCSSNSNGSSEIDSRMNSIVSQANNSTSLNDNCDGVTHGEGASMDAGSMSEYLTETVPGWHVDEFLNPSASNYGFFYEGYDSGTGTCTLPFMAHDSDNNGDFGTLWSEDLSILVNPSSAMDHQISRSKRVSSNETASLKKMNKDQQTLNSSSIKRSRQLW</sequence>